<evidence type="ECO:0000256" key="1">
    <source>
        <dbReference type="SAM" id="MobiDB-lite"/>
    </source>
</evidence>
<gene>
    <name evidence="2" type="ORF">B9H04_00265</name>
</gene>
<comment type="caution">
    <text evidence="2">The sequence shown here is derived from an EMBL/GenBank/DDBJ whole genome shotgun (WGS) entry which is preliminary data.</text>
</comment>
<dbReference type="EMBL" id="NEDJ01000001">
    <property type="protein sequence ID" value="OSP11173.1"/>
    <property type="molecule type" value="Genomic_DNA"/>
</dbReference>
<evidence type="ECO:0000313" key="2">
    <source>
        <dbReference type="EMBL" id="OSP11173.1"/>
    </source>
</evidence>
<reference evidence="2 3" key="1">
    <citation type="submission" date="2017-04" db="EMBL/GenBank/DDBJ databases">
        <title>MLSA of the genus Halorubrum.</title>
        <authorList>
            <person name="De La Haba R."/>
            <person name="Sanchez-Porro C."/>
            <person name="Infante-Dominguez C."/>
            <person name="Ventosa A."/>
        </authorList>
    </citation>
    <scope>NUCLEOTIDE SEQUENCE [LARGE SCALE GENOMIC DNA]</scope>
    <source>
        <strain evidence="2 3">DSM 17463</strain>
    </source>
</reference>
<dbReference type="STRING" id="1121945.GCA_000421805_01035"/>
<dbReference type="AlphaFoldDB" id="A0A1X4HC05"/>
<evidence type="ECO:0000313" key="3">
    <source>
        <dbReference type="Proteomes" id="UP000193587"/>
    </source>
</evidence>
<feature type="region of interest" description="Disordered" evidence="1">
    <location>
        <begin position="1"/>
        <end position="22"/>
    </location>
</feature>
<sequence length="157" mass="16790">MGSIGGRPELLGGPDDVLDPRSRHNVHVTRAADLDPVGPWSRETLYAVVRRADGEERVVVLDYGRREIYLTARDGLAYEPPQGLGLASPPTLHVAEADRVAPDQGAVTAIDPVDVAPEFDVLVPAFDWDEIDEDDVLPPVHRRPSRAPAGSGAGTSG</sequence>
<feature type="region of interest" description="Disordered" evidence="1">
    <location>
        <begin position="134"/>
        <end position="157"/>
    </location>
</feature>
<protein>
    <submittedName>
        <fullName evidence="2">Uncharacterized protein</fullName>
    </submittedName>
</protein>
<accession>A0A1X4HC05</accession>
<name>A0A1X4HC05_HALEZ</name>
<proteinExistence type="predicted"/>
<organism evidence="2 3">
    <name type="scientific">Halorubrum ezzemoulense DSM 17463</name>
    <dbReference type="NCBI Taxonomy" id="1121945"/>
    <lineage>
        <taxon>Archaea</taxon>
        <taxon>Methanobacteriati</taxon>
        <taxon>Methanobacteriota</taxon>
        <taxon>Stenosarchaea group</taxon>
        <taxon>Halobacteria</taxon>
        <taxon>Halobacteriales</taxon>
        <taxon>Haloferacaceae</taxon>
        <taxon>Halorubrum</taxon>
    </lineage>
</organism>
<dbReference type="Proteomes" id="UP000193587">
    <property type="component" value="Unassembled WGS sequence"/>
</dbReference>
<dbReference type="RefSeq" id="WP_049930572.1">
    <property type="nucleotide sequence ID" value="NZ_ATXS01000002.1"/>
</dbReference>